<reference evidence="2" key="1">
    <citation type="submission" date="2020-07" db="EMBL/GenBank/DDBJ databases">
        <authorList>
            <person name="Nazaruddin N."/>
        </authorList>
    </citation>
    <scope>NUCLEOTIDE SEQUENCE</scope>
</reference>
<dbReference type="Proteomes" id="UP000752696">
    <property type="component" value="Unassembled WGS sequence"/>
</dbReference>
<sequence>MRCFFALSLLSACCHFGLCFERDRRYLVFPVPGNVAPTKIQCSMIYGVKCTHMSVLAKKRCGFIYSSIFSDAFFSSTVTELILGLGLPTEVDVSLIIGYVMKFNYALPYNASYLTDSYVRHDRSINPGVEVDENDEPTPDHQIAVARVITRWEIYEILESVLGGSRSGKPCLLRAICEASAVPFNRVHGLSSQLVHLLLTPSATSEPFRTDFDRVYHAAEIMGRQGVSPCDSLFPECTVSPLDYFTEVHQRS</sequence>
<accession>A0A6V7HFC4</accession>
<name>A0A6V7HFC4_9HYME</name>
<dbReference type="Pfam" id="PF07841">
    <property type="entry name" value="DM4_12"/>
    <property type="match status" value="1"/>
</dbReference>
<comment type="caution">
    <text evidence="2">The sequence shown here is derived from an EMBL/GenBank/DDBJ whole genome shotgun (WGS) entry which is preliminary data.</text>
</comment>
<evidence type="ECO:0000313" key="3">
    <source>
        <dbReference type="Proteomes" id="UP000752696"/>
    </source>
</evidence>
<protein>
    <submittedName>
        <fullName evidence="2">Uncharacterized protein</fullName>
    </submittedName>
</protein>
<feature type="signal peptide" evidence="1">
    <location>
        <begin position="1"/>
        <end position="19"/>
    </location>
</feature>
<proteinExistence type="predicted"/>
<feature type="non-terminal residue" evidence="2">
    <location>
        <position position="1"/>
    </location>
</feature>
<dbReference type="PANTHER" id="PTHR21398:SF21">
    <property type="entry name" value="AGAP004005-PA"/>
    <property type="match status" value="1"/>
</dbReference>
<organism evidence="2 3">
    <name type="scientific">Heterotrigona itama</name>
    <dbReference type="NCBI Taxonomy" id="395501"/>
    <lineage>
        <taxon>Eukaryota</taxon>
        <taxon>Metazoa</taxon>
        <taxon>Ecdysozoa</taxon>
        <taxon>Arthropoda</taxon>
        <taxon>Hexapoda</taxon>
        <taxon>Insecta</taxon>
        <taxon>Pterygota</taxon>
        <taxon>Neoptera</taxon>
        <taxon>Endopterygota</taxon>
        <taxon>Hymenoptera</taxon>
        <taxon>Apocrita</taxon>
        <taxon>Aculeata</taxon>
        <taxon>Apoidea</taxon>
        <taxon>Anthophila</taxon>
        <taxon>Apidae</taxon>
        <taxon>Heterotrigona</taxon>
    </lineage>
</organism>
<dbReference type="PANTHER" id="PTHR21398">
    <property type="entry name" value="AGAP007094-PA"/>
    <property type="match status" value="1"/>
</dbReference>
<evidence type="ECO:0000313" key="2">
    <source>
        <dbReference type="EMBL" id="CAD1478021.1"/>
    </source>
</evidence>
<feature type="chain" id="PRO_5028482890" evidence="1">
    <location>
        <begin position="20"/>
        <end position="252"/>
    </location>
</feature>
<dbReference type="EMBL" id="CAJDYZ010010435">
    <property type="protein sequence ID" value="CAD1478021.1"/>
    <property type="molecule type" value="Genomic_DNA"/>
</dbReference>
<dbReference type="InterPro" id="IPR006631">
    <property type="entry name" value="DM4_12"/>
</dbReference>
<dbReference type="SMART" id="SM00718">
    <property type="entry name" value="DM4_12"/>
    <property type="match status" value="1"/>
</dbReference>
<evidence type="ECO:0000256" key="1">
    <source>
        <dbReference type="SAM" id="SignalP"/>
    </source>
</evidence>
<keyword evidence="1" id="KW-0732">Signal</keyword>
<gene>
    <name evidence="2" type="ORF">MHI_LOCUS770410</name>
</gene>
<dbReference type="OrthoDB" id="8186940at2759"/>
<dbReference type="AlphaFoldDB" id="A0A6V7HFC4"/>
<keyword evidence="3" id="KW-1185">Reference proteome</keyword>